<dbReference type="PATRIC" id="fig|176090.4.peg.349"/>
<reference evidence="3 4" key="1">
    <citation type="submission" date="2014-06" db="EMBL/GenBank/DDBJ databases">
        <authorList>
            <person name="Teng J.L."/>
            <person name="Huang Y."/>
            <person name="Tse H."/>
            <person name="Lau S.K."/>
            <person name="Woo P.C."/>
        </authorList>
    </citation>
    <scope>NUCLEOTIDE SEQUENCE [LARGE SCALE GENOMIC DNA]</scope>
    <source>
        <strain evidence="3 4">HKU4</strain>
    </source>
</reference>
<dbReference type="InterPro" id="IPR011765">
    <property type="entry name" value="Pept_M16_N"/>
</dbReference>
<feature type="domain" description="Peptidase M16 N-terminal" evidence="1">
    <location>
        <begin position="67"/>
        <end position="181"/>
    </location>
</feature>
<feature type="domain" description="Peptidase M16 C-terminal" evidence="2">
    <location>
        <begin position="187"/>
        <end position="367"/>
    </location>
</feature>
<dbReference type="NCBIfam" id="NF047421">
    <property type="entry name" value="YfmH_fam"/>
    <property type="match status" value="1"/>
</dbReference>
<dbReference type="InterPro" id="IPR011249">
    <property type="entry name" value="Metalloenz_LuxS/M16"/>
</dbReference>
<dbReference type="Pfam" id="PF00675">
    <property type="entry name" value="Peptidase_M16"/>
    <property type="match status" value="1"/>
</dbReference>
<evidence type="ECO:0000313" key="3">
    <source>
        <dbReference type="EMBL" id="KGM37859.1"/>
    </source>
</evidence>
<dbReference type="SUPFAM" id="SSF63411">
    <property type="entry name" value="LuxS/MPP-like metallohydrolase"/>
    <property type="match status" value="2"/>
</dbReference>
<dbReference type="GO" id="GO:0046872">
    <property type="term" value="F:metal ion binding"/>
    <property type="evidence" value="ECO:0007669"/>
    <property type="project" value="InterPro"/>
</dbReference>
<dbReference type="MEROPS" id="M16.A20"/>
<name>A0A0A0DIE8_9STRE</name>
<comment type="caution">
    <text evidence="3">The sequence shown here is derived from an EMBL/GenBank/DDBJ whole genome shotgun (WGS) entry which is preliminary data.</text>
</comment>
<dbReference type="InterPro" id="IPR050361">
    <property type="entry name" value="MPP/UQCRC_Complex"/>
</dbReference>
<dbReference type="Pfam" id="PF05193">
    <property type="entry name" value="Peptidase_M16_C"/>
    <property type="match status" value="1"/>
</dbReference>
<sequence length="431" mass="49341">MQNLGLEKINYMAVGESVYRAVLANGLQVYLLPKNDFNETYGIISINFGSVDTKVVSRETKQVRHYPAGIAHFLEHKLFEGKNGEDLLQEFTKFGAESNAFTSFTRTSYLFSTTDCVAENLKLLQELVHQANFSEASVQREQGIIQQEIEMYQDDPDYRLFFGALSNLYPQTPLAEDIAGTTESIMDITVENLTENFELFYRPSNMTLFVIGNFDLESTFEDIVKTQETLYPQLLTEAIEKEPIRLQPVIPTATSRMEVASPKLAIGIRGKDAIKDTALYRYKIALKLLFAMMFGWTSKRFQTLYENGKIDNSLTLEVEVEKDFHFVMLTMDTQEPVGLSHQFRTAIRKFAQDSDVTEEHLDTIKSEMFGDFLHGLNSLEYMATQYEPHLRGENIFDLPKILQDITLNDVLKVGHCFIDHCDMTDFTIFPK</sequence>
<dbReference type="RefSeq" id="WP_037615039.1">
    <property type="nucleotide sequence ID" value="NZ_JPEN01000029.1"/>
</dbReference>
<proteinExistence type="predicted"/>
<dbReference type="Gene3D" id="3.30.830.10">
    <property type="entry name" value="Metalloenzyme, LuxS/M16 peptidase-like"/>
    <property type="match status" value="2"/>
</dbReference>
<protein>
    <submittedName>
        <fullName evidence="3">Peptidase, M16 family</fullName>
    </submittedName>
</protein>
<keyword evidence="4" id="KW-1185">Reference proteome</keyword>
<gene>
    <name evidence="3" type="ORF">SSIN_0351</name>
</gene>
<dbReference type="PANTHER" id="PTHR11851:SF134">
    <property type="entry name" value="ZINC-DEPENDENT PROTEASE"/>
    <property type="match status" value="1"/>
</dbReference>
<dbReference type="AlphaFoldDB" id="A0A0A0DIE8"/>
<dbReference type="STRING" id="176090.SSIN_0351"/>
<evidence type="ECO:0000313" key="4">
    <source>
        <dbReference type="Proteomes" id="UP000030019"/>
    </source>
</evidence>
<organism evidence="3 4">
    <name type="scientific">Streptococcus sinensis</name>
    <dbReference type="NCBI Taxonomy" id="176090"/>
    <lineage>
        <taxon>Bacteria</taxon>
        <taxon>Bacillati</taxon>
        <taxon>Bacillota</taxon>
        <taxon>Bacilli</taxon>
        <taxon>Lactobacillales</taxon>
        <taxon>Streptococcaceae</taxon>
        <taxon>Streptococcus</taxon>
    </lineage>
</organism>
<accession>A0A0A0DIE8</accession>
<dbReference type="PANTHER" id="PTHR11851">
    <property type="entry name" value="METALLOPROTEASE"/>
    <property type="match status" value="1"/>
</dbReference>
<dbReference type="eggNOG" id="COG0612">
    <property type="taxonomic scope" value="Bacteria"/>
</dbReference>
<evidence type="ECO:0000259" key="2">
    <source>
        <dbReference type="Pfam" id="PF05193"/>
    </source>
</evidence>
<dbReference type="Proteomes" id="UP000030019">
    <property type="component" value="Unassembled WGS sequence"/>
</dbReference>
<dbReference type="EMBL" id="JPEN01000029">
    <property type="protein sequence ID" value="KGM37859.1"/>
    <property type="molecule type" value="Genomic_DNA"/>
</dbReference>
<evidence type="ECO:0000259" key="1">
    <source>
        <dbReference type="Pfam" id="PF00675"/>
    </source>
</evidence>
<dbReference type="InterPro" id="IPR007863">
    <property type="entry name" value="Peptidase_M16_C"/>
</dbReference>